<dbReference type="InterPro" id="IPR017441">
    <property type="entry name" value="Protein_kinase_ATP_BS"/>
</dbReference>
<dbReference type="Gene3D" id="1.10.510.10">
    <property type="entry name" value="Transferase(Phosphotransferase) domain 1"/>
    <property type="match status" value="1"/>
</dbReference>
<dbReference type="Proteomes" id="UP000324705">
    <property type="component" value="Chromosome 5B"/>
</dbReference>
<dbReference type="PANTHER" id="PTHR45707:SF69">
    <property type="entry name" value="CALCIUM-DEPENDENT LIPID-BINDING (CALB DOMAIN) PLANT PHOSPHORIBOSYLTRANSFERASE FAMILY PROTEIN"/>
    <property type="match status" value="1"/>
</dbReference>
<dbReference type="InterPro" id="IPR000719">
    <property type="entry name" value="Prot_kinase_dom"/>
</dbReference>
<dbReference type="OMA" id="NILRWSH"/>
<evidence type="ECO:0000313" key="3">
    <source>
        <dbReference type="EMBL" id="VAI40259.1"/>
    </source>
</evidence>
<protein>
    <recommendedName>
        <fullName evidence="2">Protein kinase domain-containing protein</fullName>
    </recommendedName>
</protein>
<feature type="binding site" evidence="1">
    <location>
        <position position="67"/>
    </location>
    <ligand>
        <name>ATP</name>
        <dbReference type="ChEBI" id="CHEBI:30616"/>
    </ligand>
</feature>
<reference evidence="3 4" key="1">
    <citation type="submission" date="2017-09" db="EMBL/GenBank/DDBJ databases">
        <authorList>
            <consortium name="International Durum Wheat Genome Sequencing Consortium (IDWGSC)"/>
            <person name="Milanesi L."/>
        </authorList>
    </citation>
    <scope>NUCLEOTIDE SEQUENCE [LARGE SCALE GENOMIC DNA]</scope>
    <source>
        <strain evidence="4">cv. Svevo</strain>
    </source>
</reference>
<dbReference type="EMBL" id="LT934120">
    <property type="protein sequence ID" value="VAI40259.1"/>
    <property type="molecule type" value="Genomic_DNA"/>
</dbReference>
<evidence type="ECO:0000259" key="2">
    <source>
        <dbReference type="PROSITE" id="PS50011"/>
    </source>
</evidence>
<dbReference type="Pfam" id="PF07714">
    <property type="entry name" value="PK_Tyr_Ser-Thr"/>
    <property type="match status" value="1"/>
</dbReference>
<accession>A0A9R0XNT1</accession>
<keyword evidence="1" id="KW-0547">Nucleotide-binding</keyword>
<organism evidence="3 4">
    <name type="scientific">Triticum turgidum subsp. durum</name>
    <name type="common">Durum wheat</name>
    <name type="synonym">Triticum durum</name>
    <dbReference type="NCBI Taxonomy" id="4567"/>
    <lineage>
        <taxon>Eukaryota</taxon>
        <taxon>Viridiplantae</taxon>
        <taxon>Streptophyta</taxon>
        <taxon>Embryophyta</taxon>
        <taxon>Tracheophyta</taxon>
        <taxon>Spermatophyta</taxon>
        <taxon>Magnoliopsida</taxon>
        <taxon>Liliopsida</taxon>
        <taxon>Poales</taxon>
        <taxon>Poaceae</taxon>
        <taxon>BOP clade</taxon>
        <taxon>Pooideae</taxon>
        <taxon>Triticodae</taxon>
        <taxon>Triticeae</taxon>
        <taxon>Triticinae</taxon>
        <taxon>Triticum</taxon>
    </lineage>
</organism>
<dbReference type="Gramene" id="TRITD5Bv1G246370.1">
    <property type="protein sequence ID" value="TRITD5Bv1G246370.1"/>
    <property type="gene ID" value="TRITD5Bv1G246370"/>
</dbReference>
<keyword evidence="4" id="KW-1185">Reference proteome</keyword>
<dbReference type="InterPro" id="IPR011009">
    <property type="entry name" value="Kinase-like_dom_sf"/>
</dbReference>
<name>A0A9R0XNT1_TRITD</name>
<proteinExistence type="predicted"/>
<evidence type="ECO:0000256" key="1">
    <source>
        <dbReference type="PROSITE-ProRule" id="PRU10141"/>
    </source>
</evidence>
<keyword evidence="1" id="KW-0067">ATP-binding</keyword>
<feature type="domain" description="Protein kinase" evidence="2">
    <location>
        <begin position="39"/>
        <end position="172"/>
    </location>
</feature>
<gene>
    <name evidence="3" type="ORF">TRITD_5Bv1G246370</name>
</gene>
<sequence>MDHEAGTSQVHVLDRLLLDENADPTNLPFSLLQDITNHFSLDHQIGSGGFAVVYKGVVGKCMVAVKKLSNTFAVPENKFHEEVRNLIRAKHKNIVRFLGYCADMQGKMEEYEGNLVMADQRNWLLCFEYVCNGSLDKHISDASCGLNWRERYQIIRGICEGYFFSMRRELFT</sequence>
<dbReference type="AlphaFoldDB" id="A0A9R0XNT1"/>
<dbReference type="PANTHER" id="PTHR45707">
    <property type="entry name" value="C2 CALCIUM/LIPID-BINDING PLANT PHOSPHORIBOSYLTRANSFERASE FAMILY PROTEIN"/>
    <property type="match status" value="1"/>
</dbReference>
<dbReference type="SUPFAM" id="SSF56112">
    <property type="entry name" value="Protein kinase-like (PK-like)"/>
    <property type="match status" value="1"/>
</dbReference>
<evidence type="ECO:0000313" key="4">
    <source>
        <dbReference type="Proteomes" id="UP000324705"/>
    </source>
</evidence>
<dbReference type="GO" id="GO:0005524">
    <property type="term" value="F:ATP binding"/>
    <property type="evidence" value="ECO:0007669"/>
    <property type="project" value="UniProtKB-UniRule"/>
</dbReference>
<dbReference type="PROSITE" id="PS00107">
    <property type="entry name" value="PROTEIN_KINASE_ATP"/>
    <property type="match status" value="1"/>
</dbReference>
<dbReference type="InterPro" id="IPR001245">
    <property type="entry name" value="Ser-Thr/Tyr_kinase_cat_dom"/>
</dbReference>
<dbReference type="GO" id="GO:0004672">
    <property type="term" value="F:protein kinase activity"/>
    <property type="evidence" value="ECO:0007669"/>
    <property type="project" value="InterPro"/>
</dbReference>
<dbReference type="PROSITE" id="PS50011">
    <property type="entry name" value="PROTEIN_KINASE_DOM"/>
    <property type="match status" value="1"/>
</dbReference>